<name>A0A1H3H2I4_ALLWA</name>
<dbReference type="RefSeq" id="WP_177169041.1">
    <property type="nucleotide sequence ID" value="NZ_FNOW01000029.1"/>
</dbReference>
<evidence type="ECO:0000256" key="6">
    <source>
        <dbReference type="ARBA" id="ARBA00022989"/>
    </source>
</evidence>
<dbReference type="HAMAP" id="MF_01937">
    <property type="entry name" value="MenA_1"/>
    <property type="match status" value="1"/>
</dbReference>
<dbReference type="GO" id="GO:0046428">
    <property type="term" value="F:1,4-dihydroxy-2-naphthoate polyprenyltransferase activity"/>
    <property type="evidence" value="ECO:0007669"/>
    <property type="project" value="UniProtKB-UniRule"/>
</dbReference>
<evidence type="ECO:0000256" key="8">
    <source>
        <dbReference type="HAMAP-Rule" id="MF_01937"/>
    </source>
</evidence>
<dbReference type="EMBL" id="FNOW01000029">
    <property type="protein sequence ID" value="SDY09661.1"/>
    <property type="molecule type" value="Genomic_DNA"/>
</dbReference>
<dbReference type="EC" id="2.5.1.74" evidence="8 9"/>
<dbReference type="InterPro" id="IPR044878">
    <property type="entry name" value="UbiA_sf"/>
</dbReference>
<evidence type="ECO:0000256" key="5">
    <source>
        <dbReference type="ARBA" id="ARBA00022692"/>
    </source>
</evidence>
<keyword evidence="7 8" id="KW-0472">Membrane</keyword>
<evidence type="ECO:0000256" key="9">
    <source>
        <dbReference type="NCBIfam" id="TIGR00751"/>
    </source>
</evidence>
<dbReference type="Gene3D" id="1.10.357.140">
    <property type="entry name" value="UbiA prenyltransferase"/>
    <property type="match status" value="1"/>
</dbReference>
<comment type="subcellular location">
    <subcellularLocation>
        <location evidence="8">Cell membrane</location>
        <topology evidence="8">Multi-pass membrane protein</topology>
    </subcellularLocation>
    <subcellularLocation>
        <location evidence="1">Membrane</location>
        <topology evidence="1">Multi-pass membrane protein</topology>
    </subcellularLocation>
</comment>
<dbReference type="InterPro" id="IPR004657">
    <property type="entry name" value="MenA"/>
</dbReference>
<feature type="transmembrane region" description="Helical" evidence="8">
    <location>
        <begin position="176"/>
        <end position="198"/>
    </location>
</feature>
<sequence length="301" mass="31862">MSEQFIPSPITRWLLAARPKTLPLTLSPVIAGLALAVATTGTLAFWTALATLLAAVAIQIGTNLHNDAADFERGTDTIERVGPPRATAQGWLTARQVKQAAHLMFALAFGLGLALLLRGGWPILLVGLASLAAGYAYTSGPRPIAYGPFGEVYALLFFGVAAVGGTYYLQTLALDGSTLVAGGALGCLAAAVLLINNYRDLDTDTAAGRRTLCRVIGRERAQVLYALLLLLPIPLLILLDPLPISWPLLAALPLAAWLIWRLRRGALGMALNKQLAQTAQYQALLVGLLIVCLLFPVAHTA</sequence>
<evidence type="ECO:0000256" key="3">
    <source>
        <dbReference type="ARBA" id="ARBA00022475"/>
    </source>
</evidence>
<feature type="transmembrane region" description="Helical" evidence="8">
    <location>
        <begin position="44"/>
        <end position="64"/>
    </location>
</feature>
<comment type="pathway">
    <text evidence="8">Quinol/quinone metabolism; menaquinone biosynthesis; menaquinol from 1,4-dihydroxy-2-naphthoate: step 1/2.</text>
</comment>
<feature type="transmembrane region" description="Helical" evidence="8">
    <location>
        <begin position="152"/>
        <end position="170"/>
    </location>
</feature>
<dbReference type="InterPro" id="IPR026046">
    <property type="entry name" value="UBIAD1"/>
</dbReference>
<comment type="similarity">
    <text evidence="8">Belongs to the MenA family. Type 1 subfamily.</text>
</comment>
<evidence type="ECO:0000256" key="2">
    <source>
        <dbReference type="ARBA" id="ARBA00022428"/>
    </source>
</evidence>
<dbReference type="STRING" id="61595.SAMN05421644_12915"/>
<dbReference type="CDD" id="cd13962">
    <property type="entry name" value="PT_UbiA_UBIAD1"/>
    <property type="match status" value="1"/>
</dbReference>
<feature type="transmembrane region" description="Helical" evidence="8">
    <location>
        <begin position="123"/>
        <end position="140"/>
    </location>
</feature>
<dbReference type="UniPathway" id="UPA00079">
    <property type="reaction ID" value="UER00168"/>
</dbReference>
<dbReference type="AlphaFoldDB" id="A0A1H3H2I4"/>
<dbReference type="PIRSF" id="PIRSF005355">
    <property type="entry name" value="UBIAD1"/>
    <property type="match status" value="1"/>
</dbReference>
<keyword evidence="11" id="KW-1185">Reference proteome</keyword>
<comment type="catalytic activity">
    <reaction evidence="8">
        <text>an all-trans-polyprenyl diphosphate + 1,4-dihydroxy-2-naphthoate + H(+) = a 2-demethylmenaquinol + CO2 + diphosphate</text>
        <dbReference type="Rhea" id="RHEA:26478"/>
        <dbReference type="Rhea" id="RHEA-COMP:9563"/>
        <dbReference type="Rhea" id="RHEA-COMP:9564"/>
        <dbReference type="ChEBI" id="CHEBI:11173"/>
        <dbReference type="ChEBI" id="CHEBI:15378"/>
        <dbReference type="ChEBI" id="CHEBI:16526"/>
        <dbReference type="ChEBI" id="CHEBI:33019"/>
        <dbReference type="ChEBI" id="CHEBI:55437"/>
        <dbReference type="ChEBI" id="CHEBI:58914"/>
        <dbReference type="EC" id="2.5.1.74"/>
    </reaction>
</comment>
<evidence type="ECO:0000313" key="10">
    <source>
        <dbReference type="EMBL" id="SDY09661.1"/>
    </source>
</evidence>
<feature type="transmembrane region" description="Helical" evidence="8">
    <location>
        <begin position="219"/>
        <end position="238"/>
    </location>
</feature>
<proteinExistence type="inferred from homology"/>
<dbReference type="GO" id="GO:0005886">
    <property type="term" value="C:plasma membrane"/>
    <property type="evidence" value="ECO:0007669"/>
    <property type="project" value="UniProtKB-SubCell"/>
</dbReference>
<keyword evidence="3 8" id="KW-1003">Cell membrane</keyword>
<dbReference type="Proteomes" id="UP000198672">
    <property type="component" value="Unassembled WGS sequence"/>
</dbReference>
<feature type="transmembrane region" description="Helical" evidence="8">
    <location>
        <begin position="100"/>
        <end position="117"/>
    </location>
</feature>
<feature type="transmembrane region" description="Helical" evidence="8">
    <location>
        <begin position="244"/>
        <end position="260"/>
    </location>
</feature>
<dbReference type="NCBIfam" id="TIGR00751">
    <property type="entry name" value="menA"/>
    <property type="match status" value="1"/>
</dbReference>
<keyword evidence="5 8" id="KW-0812">Transmembrane</keyword>
<feature type="transmembrane region" description="Helical" evidence="8">
    <location>
        <begin position="281"/>
        <end position="298"/>
    </location>
</feature>
<dbReference type="PANTHER" id="PTHR13929">
    <property type="entry name" value="1,4-DIHYDROXY-2-NAPHTHOATE OCTAPRENYLTRANSFERASE"/>
    <property type="match status" value="1"/>
</dbReference>
<keyword evidence="4 8" id="KW-0808">Transferase</keyword>
<organism evidence="10 11">
    <name type="scientific">Allochromatium warmingii</name>
    <name type="common">Chromatium warmingii</name>
    <dbReference type="NCBI Taxonomy" id="61595"/>
    <lineage>
        <taxon>Bacteria</taxon>
        <taxon>Pseudomonadati</taxon>
        <taxon>Pseudomonadota</taxon>
        <taxon>Gammaproteobacteria</taxon>
        <taxon>Chromatiales</taxon>
        <taxon>Chromatiaceae</taxon>
        <taxon>Allochromatium</taxon>
    </lineage>
</organism>
<dbReference type="PANTHER" id="PTHR13929:SF0">
    <property type="entry name" value="UBIA PRENYLTRANSFERASE DOMAIN-CONTAINING PROTEIN 1"/>
    <property type="match status" value="1"/>
</dbReference>
<comment type="function">
    <text evidence="8">Conversion of 1,4-dihydroxy-2-naphthoate (DHNA) to demethylmenaquinone (DMK).</text>
</comment>
<keyword evidence="6 8" id="KW-1133">Transmembrane helix</keyword>
<evidence type="ECO:0000256" key="4">
    <source>
        <dbReference type="ARBA" id="ARBA00022679"/>
    </source>
</evidence>
<evidence type="ECO:0000256" key="7">
    <source>
        <dbReference type="ARBA" id="ARBA00023136"/>
    </source>
</evidence>
<evidence type="ECO:0000313" key="11">
    <source>
        <dbReference type="Proteomes" id="UP000198672"/>
    </source>
</evidence>
<reference evidence="11" key="1">
    <citation type="submission" date="2016-10" db="EMBL/GenBank/DDBJ databases">
        <authorList>
            <person name="Varghese N."/>
            <person name="Submissions S."/>
        </authorList>
    </citation>
    <scope>NUCLEOTIDE SEQUENCE [LARGE SCALE GENOMIC DNA]</scope>
    <source>
        <strain evidence="11">DSM 173</strain>
    </source>
</reference>
<protein>
    <recommendedName>
        <fullName evidence="8 9">1,4-dihydroxy-2-naphthoate octaprenyltransferase</fullName>
        <shortName evidence="8">DHNA-octaprenyltransferase</shortName>
        <ecNumber evidence="8 9">2.5.1.74</ecNumber>
    </recommendedName>
</protein>
<accession>A0A1H3H2I4</accession>
<dbReference type="Pfam" id="PF01040">
    <property type="entry name" value="UbiA"/>
    <property type="match status" value="1"/>
</dbReference>
<dbReference type="InterPro" id="IPR000537">
    <property type="entry name" value="UbiA_prenyltransferase"/>
</dbReference>
<gene>
    <name evidence="8" type="primary">menA</name>
    <name evidence="10" type="ORF">SAMN05421644_12915</name>
</gene>
<dbReference type="GO" id="GO:0042371">
    <property type="term" value="P:vitamin K biosynthetic process"/>
    <property type="evidence" value="ECO:0007669"/>
    <property type="project" value="TreeGrafter"/>
</dbReference>
<evidence type="ECO:0000256" key="1">
    <source>
        <dbReference type="ARBA" id="ARBA00004141"/>
    </source>
</evidence>
<keyword evidence="2 8" id="KW-0474">Menaquinone biosynthesis</keyword>
<dbReference type="GO" id="GO:0009234">
    <property type="term" value="P:menaquinone biosynthetic process"/>
    <property type="evidence" value="ECO:0007669"/>
    <property type="project" value="UniProtKB-UniRule"/>
</dbReference>